<protein>
    <submittedName>
        <fullName evidence="3">AsmA-like C-terminal region-containing protein</fullName>
    </submittedName>
</protein>
<gene>
    <name evidence="3" type="ORF">KMZ29_15875</name>
</gene>
<feature type="region of interest" description="Disordered" evidence="1">
    <location>
        <begin position="1"/>
        <end position="55"/>
    </location>
</feature>
<evidence type="ECO:0000256" key="2">
    <source>
        <dbReference type="SAM" id="Phobius"/>
    </source>
</evidence>
<name>A0A975RL23_9BRAD</name>
<evidence type="ECO:0000313" key="3">
    <source>
        <dbReference type="EMBL" id="QWG11233.1"/>
    </source>
</evidence>
<evidence type="ECO:0000313" key="4">
    <source>
        <dbReference type="Proteomes" id="UP000680839"/>
    </source>
</evidence>
<sequence>MPARERSLRVDERGLGGDQSYNQRQHREAMARNTSPKGSNPRADVQPSQWDDARWDQDQDEAAGYRARRLLSRSNSGLHQFGDRVRSFRRWIAGERWVKRLAVVIAVLLVIFAGCFGGLWWRLGAGPINLEMATPWLASAIEENIGHSNTVEIGGTQIERAGRIRIAVRIRDIIVRDRDRAIVASAPKAEVKLSGTALLMGRLRAESLNLVDAELAVRITPDGTVTVSAGDTAKPLATGVASKKDAGLAPTFPRQIPGAPQPLGTAAPLPPGAPSAPAPDSTQSGLLAGLDWLDSLSLTGLDGQNLNEIGLKNGNLVVDDQQRGNKWTFENISLSLRRPSGGGVALSLGEEGARAWSLRVVIGPPANGVRSVDIRADKVPAANILLAMRVKDLTYSADLPLSGELKGELGRDGLPTYFRGKVTAGAGHIIDSDTPDYPMAIDSADINVEWDSGRRVLVAPFKIISGSNRVTLLAHLEPPNGSIADWQLGFSGGTIVLAGMENEQPLIFNRIAIGLRFDTDRKRVLLTQADISNGEIGIAGTGSVDYSGEARLTLGFAGTPMSASALKRMWPILIVPEVREWVIERIERGSLQRIEVGVNSPVRNLSRRGPPIPDDGLAVNIVATGVTLRPVDEMPLVRDADLKARVTGRTATVTIGQAVSDTPAGRKLNITDLVFEVPDMAPKPAPARVKLRIDGPVPAAAEILASDRLSEFSGTLIDPNMSKGTMSAVVTLGLPIKRELTKADTTYSITADLGGFAADKLVMNQKLEANTLKVTANNAGYQVKGDVKINGQAASLDYRKPSEGDADVRLQATLDDASRARLGLDLGSAVSGALPVKLIGKIGGPDRESRLGIEADLTALRLDNILPGWVKMPGKSSRAVFNVVQKPQSTRLEDIVIDGGGVSIKGSLEVDQNSDLISANFPTYSPSEGDKSSLKAERGPDGTLKVTMRGDVFDGRGFLKSAISGKDADARSKTRSIDLDVDVKLGAVAGFNGEAVRSVDSKLSRRNGVIRSFTLSGKLGRDTPLTADLRGRAQGRELIYLETNDAGAFLRFTDTYSKVVGGQLTLAMDPPTADPGPREGLINVRDFAIKGEASLDRVAAGGTAGLQNGVSFSRVRAEFTRQNGQLKIREGVLKGPMIGGTIEGSIDIPGNQVRMSGTFVPMYGLNNMFGQIPIVGLIIGGGSNEGLIGVTYEIVGTPGAPVLRVNPISAMAPGVLRKIFEFGTGRQNNPVEFPNNN</sequence>
<dbReference type="Proteomes" id="UP000680839">
    <property type="component" value="Chromosome"/>
</dbReference>
<feature type="compositionally biased region" description="Pro residues" evidence="1">
    <location>
        <begin position="268"/>
        <end position="277"/>
    </location>
</feature>
<keyword evidence="2" id="KW-0812">Transmembrane</keyword>
<keyword evidence="2" id="KW-1133">Transmembrane helix</keyword>
<feature type="transmembrane region" description="Helical" evidence="2">
    <location>
        <begin position="97"/>
        <end position="121"/>
    </location>
</feature>
<organism evidence="3 4">
    <name type="scientific">Bradyrhizobium sediminis</name>
    <dbReference type="NCBI Taxonomy" id="2840469"/>
    <lineage>
        <taxon>Bacteria</taxon>
        <taxon>Pseudomonadati</taxon>
        <taxon>Pseudomonadota</taxon>
        <taxon>Alphaproteobacteria</taxon>
        <taxon>Hyphomicrobiales</taxon>
        <taxon>Nitrobacteraceae</taxon>
        <taxon>Bradyrhizobium</taxon>
    </lineage>
</organism>
<feature type="compositionally biased region" description="Basic and acidic residues" evidence="1">
    <location>
        <begin position="1"/>
        <end position="15"/>
    </location>
</feature>
<feature type="region of interest" description="Disordered" evidence="1">
    <location>
        <begin position="248"/>
        <end position="283"/>
    </location>
</feature>
<feature type="compositionally biased region" description="Low complexity" evidence="1">
    <location>
        <begin position="257"/>
        <end position="267"/>
    </location>
</feature>
<evidence type="ECO:0000256" key="1">
    <source>
        <dbReference type="SAM" id="MobiDB-lite"/>
    </source>
</evidence>
<proteinExistence type="predicted"/>
<dbReference type="EMBL" id="CP076134">
    <property type="protein sequence ID" value="QWG11233.1"/>
    <property type="molecule type" value="Genomic_DNA"/>
</dbReference>
<reference evidence="3" key="1">
    <citation type="submission" date="2021-06" db="EMBL/GenBank/DDBJ databases">
        <title>Bradyrhizobium sp. S2-20-1 Genome sequencing.</title>
        <authorList>
            <person name="Jin L."/>
        </authorList>
    </citation>
    <scope>NUCLEOTIDE SEQUENCE</scope>
    <source>
        <strain evidence="3">S2-20-1</strain>
    </source>
</reference>
<dbReference type="AlphaFoldDB" id="A0A975RL23"/>
<accession>A0A975RL23</accession>
<dbReference type="RefSeq" id="WP_215620131.1">
    <property type="nucleotide sequence ID" value="NZ_CP076134.1"/>
</dbReference>
<keyword evidence="2" id="KW-0472">Membrane</keyword>